<evidence type="ECO:0000256" key="2">
    <source>
        <dbReference type="ARBA" id="ARBA00023054"/>
    </source>
</evidence>
<keyword evidence="7" id="KW-1185">Reference proteome</keyword>
<dbReference type="EMBL" id="JAPAAF010000019">
    <property type="protein sequence ID" value="MCW0483654.1"/>
    <property type="molecule type" value="Genomic_DNA"/>
</dbReference>
<dbReference type="Pfam" id="PF25975">
    <property type="entry name" value="CzcB_C"/>
    <property type="match status" value="1"/>
</dbReference>
<dbReference type="InterPro" id="IPR050465">
    <property type="entry name" value="UPF0194_transport"/>
</dbReference>
<feature type="domain" description="CzcB-like C-terminal circularly permuted SH3-like" evidence="4">
    <location>
        <begin position="357"/>
        <end position="398"/>
    </location>
</feature>
<dbReference type="Pfam" id="PF25990">
    <property type="entry name" value="Beta-barrel_YknX"/>
    <property type="match status" value="1"/>
</dbReference>
<evidence type="ECO:0000256" key="3">
    <source>
        <dbReference type="SAM" id="Coils"/>
    </source>
</evidence>
<dbReference type="InterPro" id="IPR058636">
    <property type="entry name" value="Beta-barrel_YknX"/>
</dbReference>
<evidence type="ECO:0000259" key="5">
    <source>
        <dbReference type="Pfam" id="PF25990"/>
    </source>
</evidence>
<evidence type="ECO:0000313" key="6">
    <source>
        <dbReference type="EMBL" id="MCW0483654.1"/>
    </source>
</evidence>
<proteinExistence type="predicted"/>
<dbReference type="PANTHER" id="PTHR32347:SF23">
    <property type="entry name" value="BLL5650 PROTEIN"/>
    <property type="match status" value="1"/>
</dbReference>
<comment type="subcellular location">
    <subcellularLocation>
        <location evidence="1">Cell envelope</location>
    </subcellularLocation>
</comment>
<dbReference type="GO" id="GO:0030313">
    <property type="term" value="C:cell envelope"/>
    <property type="evidence" value="ECO:0007669"/>
    <property type="project" value="UniProtKB-SubCell"/>
</dbReference>
<dbReference type="Gene3D" id="2.40.420.20">
    <property type="match status" value="1"/>
</dbReference>
<feature type="coiled-coil region" evidence="3">
    <location>
        <begin position="163"/>
        <end position="215"/>
    </location>
</feature>
<feature type="domain" description="YknX-like beta-barrel" evidence="5">
    <location>
        <begin position="263"/>
        <end position="336"/>
    </location>
</feature>
<evidence type="ECO:0000313" key="7">
    <source>
        <dbReference type="Proteomes" id="UP001163821"/>
    </source>
</evidence>
<dbReference type="AlphaFoldDB" id="A0AA41Y7Z6"/>
<dbReference type="Proteomes" id="UP001163821">
    <property type="component" value="Unassembled WGS sequence"/>
</dbReference>
<protein>
    <submittedName>
        <fullName evidence="6">Efflux RND transporter periplasmic adaptor subunit</fullName>
    </submittedName>
</protein>
<dbReference type="Gene3D" id="2.40.30.170">
    <property type="match status" value="1"/>
</dbReference>
<evidence type="ECO:0000256" key="1">
    <source>
        <dbReference type="ARBA" id="ARBA00004196"/>
    </source>
</evidence>
<name>A0AA41Y7Z6_9BACT</name>
<dbReference type="RefSeq" id="WP_282592255.1">
    <property type="nucleotide sequence ID" value="NZ_JAPAAF010000019.1"/>
</dbReference>
<keyword evidence="2 3" id="KW-0175">Coiled coil</keyword>
<organism evidence="6 7">
    <name type="scientific">Gaoshiqia sediminis</name>
    <dbReference type="NCBI Taxonomy" id="2986998"/>
    <lineage>
        <taxon>Bacteria</taxon>
        <taxon>Pseudomonadati</taxon>
        <taxon>Bacteroidota</taxon>
        <taxon>Bacteroidia</taxon>
        <taxon>Marinilabiliales</taxon>
        <taxon>Prolixibacteraceae</taxon>
        <taxon>Gaoshiqia</taxon>
    </lineage>
</organism>
<evidence type="ECO:0000259" key="4">
    <source>
        <dbReference type="Pfam" id="PF25975"/>
    </source>
</evidence>
<gene>
    <name evidence="6" type="ORF">N2K84_13000</name>
</gene>
<reference evidence="6" key="1">
    <citation type="submission" date="2022-10" db="EMBL/GenBank/DDBJ databases">
        <title>Gaoshiqiia sediminis gen. nov., sp. nov., isolated from coastal sediment.</title>
        <authorList>
            <person name="Yu W.X."/>
            <person name="Mu D.S."/>
            <person name="Du J.Z."/>
            <person name="Liang Y.Q."/>
        </authorList>
    </citation>
    <scope>NUCLEOTIDE SEQUENCE</scope>
    <source>
        <strain evidence="6">A06</strain>
    </source>
</reference>
<dbReference type="PANTHER" id="PTHR32347">
    <property type="entry name" value="EFFLUX SYSTEM COMPONENT YKNX-RELATED"/>
    <property type="match status" value="1"/>
</dbReference>
<sequence length="411" mass="45939">MKKHRKSILIGLAAVMAFAVLLVLWLGGTTAGSSQLVRRGTLVAVVPGRGEVQGENSIKIELPDVLQDNQLRVWSYKINDLVEEGKRVKKGDFIAQLDPSELMNNMRERMTEMERVDADLKNAVIDSAVTLTGRREEIINARLDLQYKQIDLDMSKFESGVQQRKAQMAYQKAEIELDKKKRDYLLTQNRLKVRIIRNEERVERLQELIDKFQQALGVLGMTSPGDGIVMIAEDFLGKKLTKDSRISNWMPTLATLPDMSSAIVETYIKEIDITKISLGDSVRILVDALPEKNFSGKVVKIANMGEDKSGVDMKVFKVIIRFDHADPDLKPGMTCNNDIVVESYTNVLLAPLESVFKNGQSPIVYLKRGGEIVPQPVELGAEDQENVVVLKGLEEGDRLLLYEPAADDVGS</sequence>
<comment type="caution">
    <text evidence="6">The sequence shown here is derived from an EMBL/GenBank/DDBJ whole genome shotgun (WGS) entry which is preliminary data.</text>
</comment>
<dbReference type="InterPro" id="IPR058649">
    <property type="entry name" value="CzcB_C"/>
</dbReference>
<accession>A0AA41Y7Z6</accession>